<dbReference type="AlphaFoldDB" id="A0A1X0DXP1"/>
<comment type="caution">
    <text evidence="3">The sequence shown here is derived from an EMBL/GenBank/DDBJ whole genome shotgun (WGS) entry which is preliminary data.</text>
</comment>
<dbReference type="EMBL" id="MVHU01000035">
    <property type="protein sequence ID" value="ORA77163.1"/>
    <property type="molecule type" value="Genomic_DNA"/>
</dbReference>
<proteinExistence type="predicted"/>
<evidence type="ECO:0000313" key="4">
    <source>
        <dbReference type="Proteomes" id="UP000192713"/>
    </source>
</evidence>
<sequence length="119" mass="13576">MSANESINTSPTGGQKAGNDERYDLIPAEPLRLLARHYGVGAKKYDDHNWRRGYDWKLSFAALNRHLWQFWSGEDIDTETGSPHIIAVAWHAFALAEFMDTHPAYDSRLTDVDSRAQRT</sequence>
<feature type="region of interest" description="Disordered" evidence="1">
    <location>
        <begin position="1"/>
        <end position="21"/>
    </location>
</feature>
<dbReference type="Proteomes" id="UP000192713">
    <property type="component" value="Unassembled WGS sequence"/>
</dbReference>
<reference evidence="3 4" key="1">
    <citation type="submission" date="2017-02" db="EMBL/GenBank/DDBJ databases">
        <title>The new phylogeny of genus Mycobacterium.</title>
        <authorList>
            <person name="Tortoli E."/>
            <person name="Trovato A."/>
            <person name="Cirillo D.M."/>
        </authorList>
    </citation>
    <scope>NUCLEOTIDE SEQUENCE [LARGE SCALE GENOMIC DNA]</scope>
    <source>
        <strain evidence="3 4">DSM 45093</strain>
    </source>
</reference>
<protein>
    <recommendedName>
        <fullName evidence="2">dATP/dGTP diphosphohydrolase N-terminal domain-containing protein</fullName>
    </recommendedName>
</protein>
<evidence type="ECO:0000256" key="1">
    <source>
        <dbReference type="SAM" id="MobiDB-lite"/>
    </source>
</evidence>
<dbReference type="Pfam" id="PF18909">
    <property type="entry name" value="dGTP_diPhyd_N"/>
    <property type="match status" value="1"/>
</dbReference>
<dbReference type="RefSeq" id="WP_083082293.1">
    <property type="nucleotide sequence ID" value="NZ_MVHU01000035.1"/>
</dbReference>
<organism evidence="3 4">
    <name type="scientific">Mycolicibacter kumamotonensis</name>
    <dbReference type="NCBI Taxonomy" id="354243"/>
    <lineage>
        <taxon>Bacteria</taxon>
        <taxon>Bacillati</taxon>
        <taxon>Actinomycetota</taxon>
        <taxon>Actinomycetes</taxon>
        <taxon>Mycobacteriales</taxon>
        <taxon>Mycobacteriaceae</taxon>
        <taxon>Mycolicibacter</taxon>
    </lineage>
</organism>
<accession>A0A1X0DXP1</accession>
<evidence type="ECO:0000259" key="2">
    <source>
        <dbReference type="Pfam" id="PF18909"/>
    </source>
</evidence>
<dbReference type="InterPro" id="IPR044038">
    <property type="entry name" value="dATP/dGTP_diPOhydrolase_N"/>
</dbReference>
<feature type="compositionally biased region" description="Polar residues" evidence="1">
    <location>
        <begin position="1"/>
        <end position="13"/>
    </location>
</feature>
<gene>
    <name evidence="3" type="ORF">BST28_18755</name>
</gene>
<name>A0A1X0DXP1_9MYCO</name>
<feature type="domain" description="dATP/dGTP diphosphohydrolase N-terminal" evidence="2">
    <location>
        <begin position="12"/>
        <end position="108"/>
    </location>
</feature>
<evidence type="ECO:0000313" key="3">
    <source>
        <dbReference type="EMBL" id="ORA77163.1"/>
    </source>
</evidence>